<dbReference type="SUPFAM" id="SSF52172">
    <property type="entry name" value="CheY-like"/>
    <property type="match status" value="1"/>
</dbReference>
<gene>
    <name evidence="8" type="ORF">OZSIB_0449</name>
</gene>
<evidence type="ECO:0000256" key="4">
    <source>
        <dbReference type="ARBA" id="ARBA00023163"/>
    </source>
</evidence>
<dbReference type="InterPro" id="IPR000792">
    <property type="entry name" value="Tscrpt_reg_LuxR_C"/>
</dbReference>
<dbReference type="InterPro" id="IPR039420">
    <property type="entry name" value="WalR-like"/>
</dbReference>
<evidence type="ECO:0000256" key="2">
    <source>
        <dbReference type="ARBA" id="ARBA00023015"/>
    </source>
</evidence>
<proteinExistence type="predicted"/>
<dbReference type="Gene3D" id="3.40.50.2300">
    <property type="match status" value="1"/>
</dbReference>
<dbReference type="PROSITE" id="PS50110">
    <property type="entry name" value="RESPONSE_REGULATORY"/>
    <property type="match status" value="1"/>
</dbReference>
<sequence length="212" mass="23405">MIRVLVVDDHPLLRKGLCETAAETTDIQVVGEAADGAAALQWLDQHPCDVVTLDLSLPGLHGLDVLEQIRARHKGVNVLVMTMHAEEHYAARAFKLGAAGFLPKDAPPATFIEAVRKIASGGRYIPPDLAERLLFRDHRADRPPHEILSHREFMVLKMIGAGKAPREIGEALAISVKTVSTYRARILEKLHKKTGADLVKYCIEHHLLEEQG</sequence>
<feature type="modified residue" description="4-aspartylphosphate" evidence="5">
    <location>
        <position position="54"/>
    </location>
</feature>
<dbReference type="EMBL" id="QOQW01000016">
    <property type="protein sequence ID" value="RCK79107.1"/>
    <property type="molecule type" value="Genomic_DNA"/>
</dbReference>
<keyword evidence="1 5" id="KW-0597">Phosphoprotein</keyword>
<dbReference type="PRINTS" id="PR00038">
    <property type="entry name" value="HTHLUXR"/>
</dbReference>
<evidence type="ECO:0000256" key="5">
    <source>
        <dbReference type="PROSITE-ProRule" id="PRU00169"/>
    </source>
</evidence>
<evidence type="ECO:0000259" key="6">
    <source>
        <dbReference type="PROSITE" id="PS50043"/>
    </source>
</evidence>
<feature type="domain" description="Response regulatory" evidence="7">
    <location>
        <begin position="3"/>
        <end position="119"/>
    </location>
</feature>
<feature type="domain" description="HTH luxR-type" evidence="6">
    <location>
        <begin position="141"/>
        <end position="206"/>
    </location>
</feature>
<keyword evidence="3 8" id="KW-0238">DNA-binding</keyword>
<dbReference type="Proteomes" id="UP000252355">
    <property type="component" value="Unassembled WGS sequence"/>
</dbReference>
<comment type="caution">
    <text evidence="8">The sequence shown here is derived from an EMBL/GenBank/DDBJ whole genome shotgun (WGS) entry which is preliminary data.</text>
</comment>
<dbReference type="PROSITE" id="PS50043">
    <property type="entry name" value="HTH_LUXR_2"/>
    <property type="match status" value="1"/>
</dbReference>
<dbReference type="SMART" id="SM00421">
    <property type="entry name" value="HTH_LUXR"/>
    <property type="match status" value="1"/>
</dbReference>
<keyword evidence="4" id="KW-0804">Transcription</keyword>
<dbReference type="InterPro" id="IPR016032">
    <property type="entry name" value="Sig_transdc_resp-reg_C-effctor"/>
</dbReference>
<keyword evidence="2" id="KW-0805">Transcription regulation</keyword>
<evidence type="ECO:0000259" key="7">
    <source>
        <dbReference type="PROSITE" id="PS50110"/>
    </source>
</evidence>
<protein>
    <submittedName>
        <fullName evidence="8">DNA-binding response regulator, LuxR family</fullName>
    </submittedName>
</protein>
<dbReference type="PANTHER" id="PTHR43214:SF41">
    <property type="entry name" value="NITRATE_NITRITE RESPONSE REGULATOR PROTEIN NARP"/>
    <property type="match status" value="1"/>
</dbReference>
<dbReference type="InterPro" id="IPR001789">
    <property type="entry name" value="Sig_transdc_resp-reg_receiver"/>
</dbReference>
<dbReference type="GO" id="GO:0006355">
    <property type="term" value="P:regulation of DNA-templated transcription"/>
    <property type="evidence" value="ECO:0007669"/>
    <property type="project" value="InterPro"/>
</dbReference>
<dbReference type="InterPro" id="IPR058245">
    <property type="entry name" value="NreC/VraR/RcsB-like_REC"/>
</dbReference>
<dbReference type="GO" id="GO:0003677">
    <property type="term" value="F:DNA binding"/>
    <property type="evidence" value="ECO:0007669"/>
    <property type="project" value="UniProtKB-KW"/>
</dbReference>
<dbReference type="CDD" id="cd06170">
    <property type="entry name" value="LuxR_C_like"/>
    <property type="match status" value="1"/>
</dbReference>
<accession>A0A367ZMN1</accession>
<dbReference type="Pfam" id="PF00072">
    <property type="entry name" value="Response_reg"/>
    <property type="match status" value="1"/>
</dbReference>
<dbReference type="CDD" id="cd17535">
    <property type="entry name" value="REC_NarL-like"/>
    <property type="match status" value="1"/>
</dbReference>
<dbReference type="SMART" id="SM00448">
    <property type="entry name" value="REC"/>
    <property type="match status" value="1"/>
</dbReference>
<dbReference type="Pfam" id="PF00196">
    <property type="entry name" value="GerE"/>
    <property type="match status" value="1"/>
</dbReference>
<dbReference type="PANTHER" id="PTHR43214">
    <property type="entry name" value="TWO-COMPONENT RESPONSE REGULATOR"/>
    <property type="match status" value="1"/>
</dbReference>
<name>A0A367ZMN1_9BACT</name>
<evidence type="ECO:0000256" key="3">
    <source>
        <dbReference type="ARBA" id="ARBA00023125"/>
    </source>
</evidence>
<organism evidence="8 9">
    <name type="scientific">Candidatus Ozemobacter sibiricus</name>
    <dbReference type="NCBI Taxonomy" id="2268124"/>
    <lineage>
        <taxon>Bacteria</taxon>
        <taxon>Candidatus Ozemobacteria</taxon>
        <taxon>Candidatus Ozemobacterales</taxon>
        <taxon>Candidatus Ozemobacteraceae</taxon>
        <taxon>Candidatus Ozemobacter</taxon>
    </lineage>
</organism>
<dbReference type="SUPFAM" id="SSF46894">
    <property type="entry name" value="C-terminal effector domain of the bipartite response regulators"/>
    <property type="match status" value="1"/>
</dbReference>
<dbReference type="InterPro" id="IPR011006">
    <property type="entry name" value="CheY-like_superfamily"/>
</dbReference>
<evidence type="ECO:0000313" key="9">
    <source>
        <dbReference type="Proteomes" id="UP000252355"/>
    </source>
</evidence>
<dbReference type="AlphaFoldDB" id="A0A367ZMN1"/>
<reference evidence="8 9" key="1">
    <citation type="submission" date="2018-05" db="EMBL/GenBank/DDBJ databases">
        <title>A metagenomic window into the 2 km-deep terrestrial subsurface aquifer revealed taxonomically and functionally diverse microbial community comprising novel uncultured bacterial lineages.</title>
        <authorList>
            <person name="Kadnikov V.V."/>
            <person name="Mardanov A.V."/>
            <person name="Beletsky A.V."/>
            <person name="Banks D."/>
            <person name="Pimenov N.V."/>
            <person name="Frank Y.A."/>
            <person name="Karnachuk O.V."/>
            <person name="Ravin N.V."/>
        </authorList>
    </citation>
    <scope>NUCLEOTIDE SEQUENCE [LARGE SCALE GENOMIC DNA]</scope>
    <source>
        <strain evidence="8">BY5</strain>
    </source>
</reference>
<evidence type="ECO:0000256" key="1">
    <source>
        <dbReference type="ARBA" id="ARBA00022553"/>
    </source>
</evidence>
<evidence type="ECO:0000313" key="8">
    <source>
        <dbReference type="EMBL" id="RCK79107.1"/>
    </source>
</evidence>
<dbReference type="GO" id="GO:0000160">
    <property type="term" value="P:phosphorelay signal transduction system"/>
    <property type="evidence" value="ECO:0007669"/>
    <property type="project" value="InterPro"/>
</dbReference>